<dbReference type="EMBL" id="CP139960">
    <property type="protein sequence ID" value="WQD38216.1"/>
    <property type="molecule type" value="Genomic_DNA"/>
</dbReference>
<evidence type="ECO:0008006" key="3">
    <source>
        <dbReference type="Google" id="ProtNLM"/>
    </source>
</evidence>
<keyword evidence="2" id="KW-1185">Reference proteome</keyword>
<dbReference type="RefSeq" id="WP_162817861.1">
    <property type="nucleotide sequence ID" value="NZ_CP139960.1"/>
</dbReference>
<evidence type="ECO:0000313" key="2">
    <source>
        <dbReference type="Proteomes" id="UP001325680"/>
    </source>
</evidence>
<sequence length="68" mass="7801">MKTVFFVLLVISIKGCETNTVFVCGSQLGKRYHLTDQCRGLSNCNYHIIPITLDSAIQQHKTLCKWER</sequence>
<organism evidence="1 2">
    <name type="scientific">Niabella yanshanensis</name>
    <dbReference type="NCBI Taxonomy" id="577386"/>
    <lineage>
        <taxon>Bacteria</taxon>
        <taxon>Pseudomonadati</taxon>
        <taxon>Bacteroidota</taxon>
        <taxon>Chitinophagia</taxon>
        <taxon>Chitinophagales</taxon>
        <taxon>Chitinophagaceae</taxon>
        <taxon>Niabella</taxon>
    </lineage>
</organism>
<proteinExistence type="predicted"/>
<protein>
    <recommendedName>
        <fullName evidence="3">Lipoprotein</fullName>
    </recommendedName>
</protein>
<dbReference type="Proteomes" id="UP001325680">
    <property type="component" value="Chromosome"/>
</dbReference>
<evidence type="ECO:0000313" key="1">
    <source>
        <dbReference type="EMBL" id="WQD38216.1"/>
    </source>
</evidence>
<name>A0ABZ0W838_9BACT</name>
<accession>A0ABZ0W838</accession>
<gene>
    <name evidence="1" type="ORF">U0035_21330</name>
</gene>
<reference evidence="1 2" key="1">
    <citation type="submission" date="2023-12" db="EMBL/GenBank/DDBJ databases">
        <title>Genome sequencing and assembly of bacterial species from a model synthetic community.</title>
        <authorList>
            <person name="Hogle S.L."/>
        </authorList>
    </citation>
    <scope>NUCLEOTIDE SEQUENCE [LARGE SCALE GENOMIC DNA]</scope>
    <source>
        <strain evidence="1 2">HAMBI_3031</strain>
    </source>
</reference>